<keyword evidence="3" id="KW-0964">Secreted</keyword>
<evidence type="ECO:0000256" key="3">
    <source>
        <dbReference type="ARBA" id="ARBA00022525"/>
    </source>
</evidence>
<dbReference type="InterPro" id="IPR001427">
    <property type="entry name" value="RNaseA"/>
</dbReference>
<reference evidence="6 7" key="1">
    <citation type="submission" date="2019-11" db="EMBL/GenBank/DDBJ databases">
        <authorList>
            <person name="Yang C."/>
            <person name="Li F."/>
        </authorList>
    </citation>
    <scope>NUCLEOTIDE SEQUENCE [LARGE SCALE GENOMIC DNA]</scope>
    <source>
        <strain evidence="6">KB4526</strain>
        <tissue evidence="6">Muscle</tissue>
    </source>
</reference>
<feature type="non-terminal residue" evidence="6">
    <location>
        <position position="1"/>
    </location>
</feature>
<dbReference type="InterPro" id="IPR036816">
    <property type="entry name" value="RNaseA-like_dom_sf"/>
</dbReference>
<dbReference type="Proteomes" id="UP000475037">
    <property type="component" value="Unassembled WGS sequence"/>
</dbReference>
<dbReference type="CDD" id="cd00163">
    <property type="entry name" value="RNase_A"/>
    <property type="match status" value="1"/>
</dbReference>
<dbReference type="Gene3D" id="3.10.130.10">
    <property type="entry name" value="Ribonuclease A-like domain"/>
    <property type="match status" value="1"/>
</dbReference>
<dbReference type="SMART" id="SM00092">
    <property type="entry name" value="RNAse_Pc"/>
    <property type="match status" value="1"/>
</dbReference>
<protein>
    <submittedName>
        <fullName evidence="6">RNS13 protein</fullName>
    </submittedName>
</protein>
<evidence type="ECO:0000256" key="2">
    <source>
        <dbReference type="ARBA" id="ARBA00005600"/>
    </source>
</evidence>
<dbReference type="InterPro" id="IPR023412">
    <property type="entry name" value="RNaseA_domain"/>
</dbReference>
<dbReference type="PANTHER" id="PTHR11437:SF11">
    <property type="entry name" value="INACTIVE RIBONUCLEASE-LIKE PROTEIN 13-RELATED"/>
    <property type="match status" value="1"/>
</dbReference>
<gene>
    <name evidence="6" type="primary">Rnase13</name>
    <name evidence="6" type="ORF">FOF47_R03157</name>
</gene>
<sequence>MAPAVAWLLFLQLVLGPTLVVDIKMQTAIKDFRMLHIDYPRVHYPPGFQGYCNGIMAYVRGRRQSWYCPQNHYMVHAPWIEVQKFCKSSESFCENYNEYCTFTEDSFPVTICSLASNQPPTSCHYTSTLTNQRLYLLCSGKRDAEPIGIIGLY</sequence>
<name>A0A6G1AQP2_CROCR</name>
<evidence type="ECO:0000259" key="5">
    <source>
        <dbReference type="SMART" id="SM00092"/>
    </source>
</evidence>
<dbReference type="PANTHER" id="PTHR11437">
    <property type="entry name" value="RIBONUCLEASE"/>
    <property type="match status" value="1"/>
</dbReference>
<evidence type="ECO:0000256" key="1">
    <source>
        <dbReference type="ARBA" id="ARBA00004613"/>
    </source>
</evidence>
<organism evidence="6 7">
    <name type="scientific">Crocuta crocuta</name>
    <name type="common">Spotted hyena</name>
    <dbReference type="NCBI Taxonomy" id="9678"/>
    <lineage>
        <taxon>Eukaryota</taxon>
        <taxon>Metazoa</taxon>
        <taxon>Chordata</taxon>
        <taxon>Craniata</taxon>
        <taxon>Vertebrata</taxon>
        <taxon>Euteleostomi</taxon>
        <taxon>Mammalia</taxon>
        <taxon>Eutheria</taxon>
        <taxon>Laurasiatheria</taxon>
        <taxon>Carnivora</taxon>
        <taxon>Feliformia</taxon>
        <taxon>Hyaenidae</taxon>
        <taxon>Crocuta</taxon>
    </lineage>
</organism>
<dbReference type="EMBL" id="VOAJ01004087">
    <property type="protein sequence ID" value="KAF0877917.1"/>
    <property type="molecule type" value="Genomic_DNA"/>
</dbReference>
<keyword evidence="4" id="KW-0732">Signal</keyword>
<feature type="chain" id="PRO_5026240150" evidence="4">
    <location>
        <begin position="17"/>
        <end position="153"/>
    </location>
</feature>
<comment type="caution">
    <text evidence="6">The sequence shown here is derived from an EMBL/GenBank/DDBJ whole genome shotgun (WGS) entry which is preliminary data.</text>
</comment>
<feature type="non-terminal residue" evidence="6">
    <location>
        <position position="153"/>
    </location>
</feature>
<dbReference type="AlphaFoldDB" id="A0A6G1AQP2"/>
<dbReference type="GO" id="GO:0005576">
    <property type="term" value="C:extracellular region"/>
    <property type="evidence" value="ECO:0007669"/>
    <property type="project" value="UniProtKB-SubCell"/>
</dbReference>
<dbReference type="SUPFAM" id="SSF54076">
    <property type="entry name" value="RNase A-like"/>
    <property type="match status" value="1"/>
</dbReference>
<feature type="signal peptide" evidence="4">
    <location>
        <begin position="1"/>
        <end position="16"/>
    </location>
</feature>
<comment type="subcellular location">
    <subcellularLocation>
        <location evidence="1">Secreted</location>
    </subcellularLocation>
</comment>
<feature type="domain" description="Ribonuclease A-domain" evidence="5">
    <location>
        <begin position="25"/>
        <end position="150"/>
    </location>
</feature>
<proteinExistence type="inferred from homology"/>
<accession>A0A6G1AQP2</accession>
<keyword evidence="7" id="KW-1185">Reference proteome</keyword>
<dbReference type="GO" id="GO:0050830">
    <property type="term" value="P:defense response to Gram-positive bacterium"/>
    <property type="evidence" value="ECO:0007669"/>
    <property type="project" value="TreeGrafter"/>
</dbReference>
<evidence type="ECO:0000256" key="4">
    <source>
        <dbReference type="SAM" id="SignalP"/>
    </source>
</evidence>
<comment type="similarity">
    <text evidence="2">Belongs to the pancreatic ribonuclease family.</text>
</comment>
<dbReference type="GO" id="GO:0003676">
    <property type="term" value="F:nucleic acid binding"/>
    <property type="evidence" value="ECO:0007669"/>
    <property type="project" value="InterPro"/>
</dbReference>
<evidence type="ECO:0000313" key="7">
    <source>
        <dbReference type="Proteomes" id="UP000475037"/>
    </source>
</evidence>
<dbReference type="Pfam" id="PF00074">
    <property type="entry name" value="RnaseA"/>
    <property type="match status" value="1"/>
</dbReference>
<evidence type="ECO:0000313" key="6">
    <source>
        <dbReference type="EMBL" id="KAF0877917.1"/>
    </source>
</evidence>